<keyword evidence="4" id="KW-0274">FAD</keyword>
<dbReference type="InterPro" id="IPR038299">
    <property type="entry name" value="DAO_C_sf"/>
</dbReference>
<keyword evidence="5 6" id="KW-0560">Oxidoreductase</keyword>
<dbReference type="Pfam" id="PF16901">
    <property type="entry name" value="DAO_C"/>
    <property type="match status" value="1"/>
</dbReference>
<proteinExistence type="inferred from homology"/>
<evidence type="ECO:0000256" key="6">
    <source>
        <dbReference type="RuleBase" id="RU361217"/>
    </source>
</evidence>
<gene>
    <name evidence="9" type="primary">glpD</name>
    <name evidence="9" type="ORF">NKI27_14475</name>
</gene>
<dbReference type="RefSeq" id="WP_265049530.1">
    <property type="nucleotide sequence ID" value="NZ_CP100390.1"/>
</dbReference>
<comment type="catalytic activity">
    <reaction evidence="6">
        <text>a quinone + sn-glycerol 3-phosphate = dihydroxyacetone phosphate + a quinol</text>
        <dbReference type="Rhea" id="RHEA:18977"/>
        <dbReference type="ChEBI" id="CHEBI:24646"/>
        <dbReference type="ChEBI" id="CHEBI:57597"/>
        <dbReference type="ChEBI" id="CHEBI:57642"/>
        <dbReference type="ChEBI" id="CHEBI:132124"/>
        <dbReference type="EC" id="1.1.5.3"/>
    </reaction>
</comment>
<comment type="cofactor">
    <cofactor evidence="1 6">
        <name>FAD</name>
        <dbReference type="ChEBI" id="CHEBI:57692"/>
    </cofactor>
</comment>
<reference evidence="9" key="1">
    <citation type="submission" date="2022-06" db="EMBL/GenBank/DDBJ databases">
        <title>Alkalimarinus sp. nov., isolated from gut of a Alitta virens.</title>
        <authorList>
            <person name="Yang A.I."/>
            <person name="Shin N.-R."/>
        </authorList>
    </citation>
    <scope>NUCLEOTIDE SEQUENCE</scope>
    <source>
        <strain evidence="9">A2M4</strain>
    </source>
</reference>
<dbReference type="PRINTS" id="PR01001">
    <property type="entry name" value="FADG3PDH"/>
</dbReference>
<dbReference type="EMBL" id="CP100390">
    <property type="protein sequence ID" value="UZE98058.1"/>
    <property type="molecule type" value="Genomic_DNA"/>
</dbReference>
<dbReference type="Proteomes" id="UP001163739">
    <property type="component" value="Chromosome"/>
</dbReference>
<dbReference type="InterPro" id="IPR006076">
    <property type="entry name" value="FAD-dep_OxRdtase"/>
</dbReference>
<dbReference type="PROSITE" id="PS00978">
    <property type="entry name" value="FAD_G3PDH_2"/>
    <property type="match status" value="1"/>
</dbReference>
<keyword evidence="3 6" id="KW-0285">Flavoprotein</keyword>
<dbReference type="NCBIfam" id="NF009906">
    <property type="entry name" value="PRK13369.1"/>
    <property type="match status" value="1"/>
</dbReference>
<keyword evidence="10" id="KW-1185">Reference proteome</keyword>
<dbReference type="Gene3D" id="3.50.50.60">
    <property type="entry name" value="FAD/NAD(P)-binding domain"/>
    <property type="match status" value="1"/>
</dbReference>
<feature type="domain" description="Alpha-glycerophosphate oxidase C-terminal" evidence="8">
    <location>
        <begin position="387"/>
        <end position="490"/>
    </location>
</feature>
<comment type="similarity">
    <text evidence="2 6">Belongs to the FAD-dependent glycerol-3-phosphate dehydrogenase family.</text>
</comment>
<name>A0ABY6N7H4_9ALTE</name>
<dbReference type="InterPro" id="IPR036188">
    <property type="entry name" value="FAD/NAD-bd_sf"/>
</dbReference>
<dbReference type="InterPro" id="IPR000447">
    <property type="entry name" value="G3P_DH_FAD-dep"/>
</dbReference>
<dbReference type="EC" id="1.1.5.3" evidence="6"/>
<dbReference type="SUPFAM" id="SSF51905">
    <property type="entry name" value="FAD/NAD(P)-binding domain"/>
    <property type="match status" value="1"/>
</dbReference>
<evidence type="ECO:0000313" key="10">
    <source>
        <dbReference type="Proteomes" id="UP001163739"/>
    </source>
</evidence>
<evidence type="ECO:0000259" key="7">
    <source>
        <dbReference type="Pfam" id="PF01266"/>
    </source>
</evidence>
<feature type="domain" description="FAD dependent oxidoreductase" evidence="7">
    <location>
        <begin position="9"/>
        <end position="333"/>
    </location>
</feature>
<protein>
    <recommendedName>
        <fullName evidence="6">Glycerol-3-phosphate dehydrogenase</fullName>
        <ecNumber evidence="6">1.1.5.3</ecNumber>
    </recommendedName>
</protein>
<dbReference type="GO" id="GO:0004368">
    <property type="term" value="F:glycerol-3-phosphate dehydrogenase (quinone) activity"/>
    <property type="evidence" value="ECO:0007669"/>
    <property type="project" value="UniProtKB-EC"/>
</dbReference>
<dbReference type="PANTHER" id="PTHR11985">
    <property type="entry name" value="GLYCEROL-3-PHOSPHATE DEHYDROGENASE"/>
    <property type="match status" value="1"/>
</dbReference>
<dbReference type="InterPro" id="IPR031656">
    <property type="entry name" value="DAO_C"/>
</dbReference>
<sequence length="508" mass="56402">MSLSSSTVDILVVGGGINGTGIAADAAGRGLSVTLCEQADLASATSSASSKLIHGGLRYLEHYEFRLVKEALAERETLLRNAPHLVQPLKFTLPHRPHLRPGWMIRSGLFMYDHLTKRNTLPSTKSFKFKHQSPLKASIKKGYQYYDCSVDDSRLVITNAISAARNGAKILTRTKLVKATRAEDKGVWEITLLDVGKNEEYSLFAKALINAAGPWVSQLVTDQINQTPSRNIRLIKGSHIVVPTLHNFEGAFILQNTDKRIVFVIPYHDKFSLIGTTDKEYNGDPSEVSIDDHEIQYLINIVNEHFIAQISKQDIVHSFSGVRPLCDDESSDPSAMTRDYTLTLEDDNSKAPLLSIYGGKITTYRKLAEAAMNKLSPYFTTISGKWTKETPLPGATLATQSLSAIQGVIQEAHPWLPKELLSRYSQSYGLLCLKFIGGCTSLADMGINFGSNLYQNEVDYLVNHEWAKSVEDIIWRRTKLGLIMSQKEVSNLESYFADSTNLTGQKIA</sequence>
<evidence type="ECO:0000256" key="5">
    <source>
        <dbReference type="ARBA" id="ARBA00023002"/>
    </source>
</evidence>
<evidence type="ECO:0000256" key="3">
    <source>
        <dbReference type="ARBA" id="ARBA00022630"/>
    </source>
</evidence>
<evidence type="ECO:0000256" key="1">
    <source>
        <dbReference type="ARBA" id="ARBA00001974"/>
    </source>
</evidence>
<dbReference type="Gene3D" id="6.10.250.1890">
    <property type="match status" value="1"/>
</dbReference>
<evidence type="ECO:0000256" key="4">
    <source>
        <dbReference type="ARBA" id="ARBA00022827"/>
    </source>
</evidence>
<evidence type="ECO:0000313" key="9">
    <source>
        <dbReference type="EMBL" id="UZE98058.1"/>
    </source>
</evidence>
<dbReference type="PANTHER" id="PTHR11985:SF15">
    <property type="entry name" value="GLYCEROL-3-PHOSPHATE DEHYDROGENASE, MITOCHONDRIAL"/>
    <property type="match status" value="1"/>
</dbReference>
<dbReference type="PROSITE" id="PS00977">
    <property type="entry name" value="FAD_G3PDH_1"/>
    <property type="match status" value="1"/>
</dbReference>
<dbReference type="Gene3D" id="3.30.9.10">
    <property type="entry name" value="D-Amino Acid Oxidase, subunit A, domain 2"/>
    <property type="match status" value="1"/>
</dbReference>
<organism evidence="9 10">
    <name type="scientific">Alkalimarinus alittae</name>
    <dbReference type="NCBI Taxonomy" id="2961619"/>
    <lineage>
        <taxon>Bacteria</taxon>
        <taxon>Pseudomonadati</taxon>
        <taxon>Pseudomonadota</taxon>
        <taxon>Gammaproteobacteria</taxon>
        <taxon>Alteromonadales</taxon>
        <taxon>Alteromonadaceae</taxon>
        <taxon>Alkalimarinus</taxon>
    </lineage>
</organism>
<dbReference type="NCBIfam" id="NF008899">
    <property type="entry name" value="PRK12266.1"/>
    <property type="match status" value="1"/>
</dbReference>
<dbReference type="Gene3D" id="1.10.8.870">
    <property type="entry name" value="Alpha-glycerophosphate oxidase, cap domain"/>
    <property type="match status" value="1"/>
</dbReference>
<accession>A0ABY6N7H4</accession>
<evidence type="ECO:0000259" key="8">
    <source>
        <dbReference type="Pfam" id="PF16901"/>
    </source>
</evidence>
<evidence type="ECO:0000256" key="2">
    <source>
        <dbReference type="ARBA" id="ARBA00007330"/>
    </source>
</evidence>
<dbReference type="Pfam" id="PF01266">
    <property type="entry name" value="DAO"/>
    <property type="match status" value="1"/>
</dbReference>